<evidence type="ECO:0000313" key="4">
    <source>
        <dbReference type="Proteomes" id="UP000050867"/>
    </source>
</evidence>
<sequence>MTEPTLDGERRAEEVLPDPPGGGEWSIPARIAIAGAVAAVCVAVVVHALAVFLYLAPSNTVSRQNNDEINEYVLPEFEQNWKLFAPNPVQQNVAVHARAEVRRNDGKLTVTGWVDLTALDTSQIKHHPAPSHADQNLLRRAFDFYGNSHDQNGAPRGERGEISEEYLRRIAAHRLGPELNGGRVNRIQLRSVSTPVAAPDWSNENLNTNPTTRELPWWTVFDEDFS</sequence>
<dbReference type="EMBL" id="LLZU01000037">
    <property type="protein sequence ID" value="KRV47361.1"/>
    <property type="molecule type" value="Genomic_DNA"/>
</dbReference>
<proteinExistence type="predicted"/>
<dbReference type="RefSeq" id="WP_018384250.1">
    <property type="nucleotide sequence ID" value="NZ_LLZU01000037.1"/>
</dbReference>
<dbReference type="InterPro" id="IPR043857">
    <property type="entry name" value="DUF5819"/>
</dbReference>
<evidence type="ECO:0000313" key="3">
    <source>
        <dbReference type="EMBL" id="KRV47361.1"/>
    </source>
</evidence>
<dbReference type="Proteomes" id="UP000050867">
    <property type="component" value="Unassembled WGS sequence"/>
</dbReference>
<dbReference type="eggNOG" id="ENOG5033C5F">
    <property type="taxonomic scope" value="Bacteria"/>
</dbReference>
<keyword evidence="2" id="KW-1133">Transmembrane helix</keyword>
<organism evidence="3 4">
    <name type="scientific">Wenjunlia vitaminophila</name>
    <name type="common">Streptomyces vitaminophilus</name>
    <dbReference type="NCBI Taxonomy" id="76728"/>
    <lineage>
        <taxon>Bacteria</taxon>
        <taxon>Bacillati</taxon>
        <taxon>Actinomycetota</taxon>
        <taxon>Actinomycetes</taxon>
        <taxon>Kitasatosporales</taxon>
        <taxon>Streptomycetaceae</taxon>
        <taxon>Wenjunlia</taxon>
    </lineage>
</organism>
<protein>
    <submittedName>
        <fullName evidence="3">Uncharacterized protein</fullName>
    </submittedName>
</protein>
<feature type="region of interest" description="Disordered" evidence="1">
    <location>
        <begin position="1"/>
        <end position="21"/>
    </location>
</feature>
<keyword evidence="4" id="KW-1185">Reference proteome</keyword>
<accession>A0A0T6LNA4</accession>
<comment type="caution">
    <text evidence="3">The sequence shown here is derived from an EMBL/GenBank/DDBJ whole genome shotgun (WGS) entry which is preliminary data.</text>
</comment>
<reference evidence="3 4" key="1">
    <citation type="submission" date="2015-10" db="EMBL/GenBank/DDBJ databases">
        <title>Draft genome sequence of pyrrolomycin-producing Streptomyces vitaminophilus.</title>
        <authorList>
            <person name="Graham D.E."/>
            <person name="Mahan K.M."/>
            <person name="Klingeman D.M."/>
            <person name="Hettich R.L."/>
            <person name="Parry R.J."/>
        </authorList>
    </citation>
    <scope>NUCLEOTIDE SEQUENCE [LARGE SCALE GENOMIC DNA]</scope>
    <source>
        <strain evidence="3 4">ATCC 31673</strain>
    </source>
</reference>
<dbReference type="AlphaFoldDB" id="A0A0T6LNA4"/>
<gene>
    <name evidence="3" type="ORF">AQ490_07825</name>
</gene>
<dbReference type="Pfam" id="PF19136">
    <property type="entry name" value="DUF5819"/>
    <property type="match status" value="1"/>
</dbReference>
<name>A0A0T6LNA4_WENVI</name>
<evidence type="ECO:0000256" key="2">
    <source>
        <dbReference type="SAM" id="Phobius"/>
    </source>
</evidence>
<evidence type="ECO:0000256" key="1">
    <source>
        <dbReference type="SAM" id="MobiDB-lite"/>
    </source>
</evidence>
<keyword evidence="2" id="KW-0472">Membrane</keyword>
<dbReference type="STRING" id="76728.AQ490_07825"/>
<keyword evidence="2" id="KW-0812">Transmembrane</keyword>
<feature type="transmembrane region" description="Helical" evidence="2">
    <location>
        <begin position="31"/>
        <end position="56"/>
    </location>
</feature>